<dbReference type="InterPro" id="IPR001638">
    <property type="entry name" value="Solute-binding_3/MltF_N"/>
</dbReference>
<dbReference type="SMART" id="SM00079">
    <property type="entry name" value="PBPe"/>
    <property type="match status" value="1"/>
</dbReference>
<feature type="domain" description="Ionotropic glutamate receptor C-terminal" evidence="6">
    <location>
        <begin position="41"/>
        <end position="263"/>
    </location>
</feature>
<dbReference type="GO" id="GO:0030313">
    <property type="term" value="C:cell envelope"/>
    <property type="evidence" value="ECO:0007669"/>
    <property type="project" value="UniProtKB-SubCell"/>
</dbReference>
<gene>
    <name evidence="7" type="ordered locus">CKL_0708</name>
</gene>
<dbReference type="EMBL" id="CP000673">
    <property type="protein sequence ID" value="EDK32761.1"/>
    <property type="molecule type" value="Genomic_DNA"/>
</dbReference>
<name>A5N630_CLOK5</name>
<dbReference type="InterPro" id="IPR018313">
    <property type="entry name" value="SBP_3_CS"/>
</dbReference>
<dbReference type="RefSeq" id="WP_011989276.1">
    <property type="nucleotide sequence ID" value="NC_009706.1"/>
</dbReference>
<keyword evidence="8" id="KW-1185">Reference proteome</keyword>
<dbReference type="AlphaFoldDB" id="A5N630"/>
<dbReference type="GO" id="GO:0016020">
    <property type="term" value="C:membrane"/>
    <property type="evidence" value="ECO:0007669"/>
    <property type="project" value="InterPro"/>
</dbReference>
<evidence type="ECO:0000259" key="6">
    <source>
        <dbReference type="SMART" id="SM00079"/>
    </source>
</evidence>
<dbReference type="STRING" id="431943.CKL_0708"/>
<dbReference type="CDD" id="cd00996">
    <property type="entry name" value="PBP2_AatB_like"/>
    <property type="match status" value="1"/>
</dbReference>
<evidence type="ECO:0000259" key="5">
    <source>
        <dbReference type="SMART" id="SM00062"/>
    </source>
</evidence>
<organism evidence="7 8">
    <name type="scientific">Clostridium kluyveri (strain ATCC 8527 / DSM 555 / NBRC 12016 / NCIMB 10680 / K1)</name>
    <dbReference type="NCBI Taxonomy" id="431943"/>
    <lineage>
        <taxon>Bacteria</taxon>
        <taxon>Bacillati</taxon>
        <taxon>Bacillota</taxon>
        <taxon>Clostridia</taxon>
        <taxon>Eubacteriales</taxon>
        <taxon>Clostridiaceae</taxon>
        <taxon>Clostridium</taxon>
    </lineage>
</organism>
<sequence>MKKKFGILTIVIFLMGILLTGCGQTQKSNDTSWDDIKAKGKFVVGLDDSFPPMGFRDEKGQIVGFDIDMAKAAAEKLGVKVEFKPVEWDGVILSLNNKDIDVIWNGLTITEERKKQIVFSKVYLQNKQIIVVQKNSTINSKKDLSGKTVGLQMGSSSEKALNADADTSKSLKEVRKYSNNTEALLDLSQGRTDAVIVDEVVGRYYIEKKPDLYKILDDNFGVEDYGVGIRKTDTSFKEKLDEALDTIKSDGTADKISQKWFGKNIVTK</sequence>
<accession>A5N630</accession>
<keyword evidence="3" id="KW-0732">Signal</keyword>
<evidence type="ECO:0000256" key="4">
    <source>
        <dbReference type="RuleBase" id="RU003744"/>
    </source>
</evidence>
<reference evidence="7 8" key="1">
    <citation type="journal article" date="2008" name="Proc. Natl. Acad. Sci. U.S.A.">
        <title>The genome of Clostridium kluyveri, a strict anaerobe with unique metabolic features.</title>
        <authorList>
            <person name="Seedorf H."/>
            <person name="Fricke W.F."/>
            <person name="Veith B."/>
            <person name="Brueggemann H."/>
            <person name="Liesegang H."/>
            <person name="Strittmatter A."/>
            <person name="Miethke M."/>
            <person name="Buckel W."/>
            <person name="Hinderberger J."/>
            <person name="Li F."/>
            <person name="Hagemeier C."/>
            <person name="Thauer R.K."/>
            <person name="Gottschalk G."/>
        </authorList>
    </citation>
    <scope>NUCLEOTIDE SEQUENCE [LARGE SCALE GENOMIC DNA]</scope>
    <source>
        <strain evidence="8">ATCC 8527 / DSM 555 / NCIMB 10680</strain>
    </source>
</reference>
<protein>
    <submittedName>
        <fullName evidence="7">Predicted extracellular amino acid-binding protein</fullName>
    </submittedName>
</protein>
<dbReference type="PANTHER" id="PTHR35936">
    <property type="entry name" value="MEMBRANE-BOUND LYTIC MUREIN TRANSGLYCOSYLASE F"/>
    <property type="match status" value="1"/>
</dbReference>
<evidence type="ECO:0000256" key="1">
    <source>
        <dbReference type="ARBA" id="ARBA00004196"/>
    </source>
</evidence>
<evidence type="ECO:0000313" key="7">
    <source>
        <dbReference type="EMBL" id="EDK32761.1"/>
    </source>
</evidence>
<dbReference type="HOGENOM" id="CLU_019602_18_2_9"/>
<dbReference type="SUPFAM" id="SSF53850">
    <property type="entry name" value="Periplasmic binding protein-like II"/>
    <property type="match status" value="1"/>
</dbReference>
<evidence type="ECO:0000256" key="2">
    <source>
        <dbReference type="ARBA" id="ARBA00010333"/>
    </source>
</evidence>
<dbReference type="Proteomes" id="UP000002411">
    <property type="component" value="Chromosome"/>
</dbReference>
<dbReference type="Pfam" id="PF00497">
    <property type="entry name" value="SBP_bac_3"/>
    <property type="match status" value="1"/>
</dbReference>
<dbReference type="PANTHER" id="PTHR35936:SF34">
    <property type="entry name" value="ABC TRANSPORTER EXTRACELLULAR-BINDING PROTEIN YCKB-RELATED"/>
    <property type="match status" value="1"/>
</dbReference>
<dbReference type="eggNOG" id="COG0834">
    <property type="taxonomic scope" value="Bacteria"/>
</dbReference>
<feature type="domain" description="Solute-binding protein family 3/N-terminal" evidence="5">
    <location>
        <begin position="41"/>
        <end position="264"/>
    </location>
</feature>
<dbReference type="PROSITE" id="PS01039">
    <property type="entry name" value="SBP_BACTERIAL_3"/>
    <property type="match status" value="1"/>
</dbReference>
<dbReference type="KEGG" id="ckl:CKL_0708"/>
<comment type="subcellular location">
    <subcellularLocation>
        <location evidence="1">Cell envelope</location>
    </subcellularLocation>
</comment>
<proteinExistence type="inferred from homology"/>
<evidence type="ECO:0000313" key="8">
    <source>
        <dbReference type="Proteomes" id="UP000002411"/>
    </source>
</evidence>
<dbReference type="InterPro" id="IPR001320">
    <property type="entry name" value="Iontro_rcpt_C"/>
</dbReference>
<dbReference type="Gene3D" id="3.40.190.10">
    <property type="entry name" value="Periplasmic binding protein-like II"/>
    <property type="match status" value="2"/>
</dbReference>
<comment type="similarity">
    <text evidence="2 4">Belongs to the bacterial solute-binding protein 3 family.</text>
</comment>
<evidence type="ECO:0000256" key="3">
    <source>
        <dbReference type="ARBA" id="ARBA00022729"/>
    </source>
</evidence>
<dbReference type="PROSITE" id="PS51257">
    <property type="entry name" value="PROKAR_LIPOPROTEIN"/>
    <property type="match status" value="1"/>
</dbReference>
<dbReference type="SMART" id="SM00062">
    <property type="entry name" value="PBPb"/>
    <property type="match status" value="1"/>
</dbReference>
<dbReference type="GO" id="GO:0015276">
    <property type="term" value="F:ligand-gated monoatomic ion channel activity"/>
    <property type="evidence" value="ECO:0007669"/>
    <property type="project" value="InterPro"/>
</dbReference>